<dbReference type="Proteomes" id="UP000681722">
    <property type="component" value="Unassembled WGS sequence"/>
</dbReference>
<name>A0A815IME2_9BILA</name>
<evidence type="ECO:0000313" key="7">
    <source>
        <dbReference type="EMBL" id="CAF3976553.1"/>
    </source>
</evidence>
<feature type="non-terminal residue" evidence="6">
    <location>
        <position position="302"/>
    </location>
</feature>
<sequence length="302" mass="34519">FGSWQHTHEYLTQYANKLNLNPHICLRTKVISVCKQDDDLKNGSKQWMVTVRQDKGNVTTLSSDLIVVAAGLFFHLELPTFNGQEKFSGSIIHACSIKTHEQLKNKICIVIGGTKSAADMAVLAAEYGLKCYMIFRRINWFFPRYFPNSKLPAKYLFTKFFSLKKAGKIIGKLRWIDEIVGEKTVRLNTEEMQQEILAVEKYKDDPFHRAGWFEPIKVYLSDMNLRLVPTNNWLTEYFGDCNGVLLAVRTREVLRSSCGFDGTIVEFVPTDETIIEFYKPNLSDCTFGTVTSCRDVLAVHST</sequence>
<evidence type="ECO:0000256" key="4">
    <source>
        <dbReference type="ARBA" id="ARBA00023002"/>
    </source>
</evidence>
<dbReference type="EMBL" id="CAJOBA010034031">
    <property type="protein sequence ID" value="CAF3976553.1"/>
    <property type="molecule type" value="Genomic_DNA"/>
</dbReference>
<evidence type="ECO:0008006" key="10">
    <source>
        <dbReference type="Google" id="ProtNLM"/>
    </source>
</evidence>
<evidence type="ECO:0000313" key="5">
    <source>
        <dbReference type="EMBL" id="CAF1164865.1"/>
    </source>
</evidence>
<organism evidence="6 9">
    <name type="scientific">Didymodactylos carnosus</name>
    <dbReference type="NCBI Taxonomy" id="1234261"/>
    <lineage>
        <taxon>Eukaryota</taxon>
        <taxon>Metazoa</taxon>
        <taxon>Spiralia</taxon>
        <taxon>Gnathifera</taxon>
        <taxon>Rotifera</taxon>
        <taxon>Eurotatoria</taxon>
        <taxon>Bdelloidea</taxon>
        <taxon>Philodinida</taxon>
        <taxon>Philodinidae</taxon>
        <taxon>Didymodactylos</taxon>
    </lineage>
</organism>
<dbReference type="EMBL" id="CAJOBC010073503">
    <property type="protein sequence ID" value="CAF4250611.1"/>
    <property type="molecule type" value="Genomic_DNA"/>
</dbReference>
<gene>
    <name evidence="6" type="ORF">GPM918_LOCUS31686</name>
    <name evidence="5" type="ORF">OVA965_LOCUS22278</name>
    <name evidence="8" type="ORF">SRO942_LOCUS32334</name>
    <name evidence="7" type="ORF">TMI583_LOCUS22993</name>
</gene>
<evidence type="ECO:0000313" key="6">
    <source>
        <dbReference type="EMBL" id="CAF1367454.1"/>
    </source>
</evidence>
<dbReference type="InterPro" id="IPR050346">
    <property type="entry name" value="FMO-like"/>
</dbReference>
<evidence type="ECO:0000313" key="9">
    <source>
        <dbReference type="Proteomes" id="UP000663829"/>
    </source>
</evidence>
<dbReference type="Proteomes" id="UP000682733">
    <property type="component" value="Unassembled WGS sequence"/>
</dbReference>
<dbReference type="Gene3D" id="3.50.50.60">
    <property type="entry name" value="FAD/NAD(P)-binding domain"/>
    <property type="match status" value="1"/>
</dbReference>
<dbReference type="InterPro" id="IPR036188">
    <property type="entry name" value="FAD/NAD-bd_sf"/>
</dbReference>
<dbReference type="OrthoDB" id="66881at2759"/>
<keyword evidence="2" id="KW-0285">Flavoprotein</keyword>
<accession>A0A815IME2</accession>
<dbReference type="SUPFAM" id="SSF51905">
    <property type="entry name" value="FAD/NAD(P)-binding domain"/>
    <property type="match status" value="1"/>
</dbReference>
<dbReference type="EMBL" id="CAJNOQ010015729">
    <property type="protein sequence ID" value="CAF1367454.1"/>
    <property type="molecule type" value="Genomic_DNA"/>
</dbReference>
<dbReference type="Pfam" id="PF00743">
    <property type="entry name" value="FMO-like"/>
    <property type="match status" value="1"/>
</dbReference>
<dbReference type="GO" id="GO:0050661">
    <property type="term" value="F:NADP binding"/>
    <property type="evidence" value="ECO:0007669"/>
    <property type="project" value="InterPro"/>
</dbReference>
<evidence type="ECO:0000256" key="2">
    <source>
        <dbReference type="ARBA" id="ARBA00022630"/>
    </source>
</evidence>
<dbReference type="GO" id="GO:0050660">
    <property type="term" value="F:flavin adenine dinucleotide binding"/>
    <property type="evidence" value="ECO:0007669"/>
    <property type="project" value="InterPro"/>
</dbReference>
<reference evidence="6" key="1">
    <citation type="submission" date="2021-02" db="EMBL/GenBank/DDBJ databases">
        <authorList>
            <person name="Nowell W R."/>
        </authorList>
    </citation>
    <scope>NUCLEOTIDE SEQUENCE</scope>
</reference>
<comment type="similarity">
    <text evidence="1">Belongs to the FMO family.</text>
</comment>
<keyword evidence="4" id="KW-0560">Oxidoreductase</keyword>
<protein>
    <recommendedName>
        <fullName evidence="10">Flavin-containing monooxygenase</fullName>
    </recommendedName>
</protein>
<evidence type="ECO:0000313" key="8">
    <source>
        <dbReference type="EMBL" id="CAF4250611.1"/>
    </source>
</evidence>
<dbReference type="Proteomes" id="UP000677228">
    <property type="component" value="Unassembled WGS sequence"/>
</dbReference>
<comment type="caution">
    <text evidence="6">The sequence shown here is derived from an EMBL/GenBank/DDBJ whole genome shotgun (WGS) entry which is preliminary data.</text>
</comment>
<proteinExistence type="inferred from homology"/>
<keyword evidence="9" id="KW-1185">Reference proteome</keyword>
<dbReference type="AlphaFoldDB" id="A0A815IME2"/>
<evidence type="ECO:0000256" key="3">
    <source>
        <dbReference type="ARBA" id="ARBA00022827"/>
    </source>
</evidence>
<dbReference type="InterPro" id="IPR020946">
    <property type="entry name" value="Flavin_mOase-like"/>
</dbReference>
<dbReference type="PANTHER" id="PTHR23023">
    <property type="entry name" value="DIMETHYLANILINE MONOOXYGENASE"/>
    <property type="match status" value="1"/>
</dbReference>
<evidence type="ECO:0000256" key="1">
    <source>
        <dbReference type="ARBA" id="ARBA00009183"/>
    </source>
</evidence>
<dbReference type="EMBL" id="CAJNOK010012505">
    <property type="protein sequence ID" value="CAF1164865.1"/>
    <property type="molecule type" value="Genomic_DNA"/>
</dbReference>
<keyword evidence="3" id="KW-0274">FAD</keyword>
<dbReference type="Proteomes" id="UP000663829">
    <property type="component" value="Unassembled WGS sequence"/>
</dbReference>
<dbReference type="GO" id="GO:0004499">
    <property type="term" value="F:N,N-dimethylaniline monooxygenase activity"/>
    <property type="evidence" value="ECO:0007669"/>
    <property type="project" value="InterPro"/>
</dbReference>